<evidence type="ECO:0000313" key="7">
    <source>
        <dbReference type="Proteomes" id="UP000504636"/>
    </source>
</evidence>
<dbReference type="GeneID" id="54454338"/>
<keyword evidence="2 3" id="KW-0040">ANK repeat</keyword>
<dbReference type="InterPro" id="IPR002110">
    <property type="entry name" value="Ankyrin_rpt"/>
</dbReference>
<dbReference type="PANTHER" id="PTHR24198:SF165">
    <property type="entry name" value="ANKYRIN REPEAT-CONTAINING PROTEIN-RELATED"/>
    <property type="match status" value="1"/>
</dbReference>
<organism evidence="6">
    <name type="scientific">Mytilinidion resinicola</name>
    <dbReference type="NCBI Taxonomy" id="574789"/>
    <lineage>
        <taxon>Eukaryota</taxon>
        <taxon>Fungi</taxon>
        <taxon>Dikarya</taxon>
        <taxon>Ascomycota</taxon>
        <taxon>Pezizomycotina</taxon>
        <taxon>Dothideomycetes</taxon>
        <taxon>Pleosporomycetidae</taxon>
        <taxon>Mytilinidiales</taxon>
        <taxon>Mytilinidiaceae</taxon>
        <taxon>Mytilinidion</taxon>
    </lineage>
</organism>
<dbReference type="RefSeq" id="XP_033568444.1">
    <property type="nucleotide sequence ID" value="XM_033713445.1"/>
</dbReference>
<evidence type="ECO:0000256" key="4">
    <source>
        <dbReference type="SAM" id="MobiDB-lite"/>
    </source>
</evidence>
<evidence type="ECO:0000313" key="8">
    <source>
        <dbReference type="RefSeq" id="XP_033568444.1"/>
    </source>
</evidence>
<dbReference type="SUPFAM" id="SSF48403">
    <property type="entry name" value="Ankyrin repeat"/>
    <property type="match status" value="1"/>
</dbReference>
<name>A0A6A6XYI2_9PEZI</name>
<evidence type="ECO:0000313" key="6">
    <source>
        <dbReference type="EMBL" id="KAF2801480.1"/>
    </source>
</evidence>
<reference evidence="8" key="2">
    <citation type="submission" date="2020-04" db="EMBL/GenBank/DDBJ databases">
        <authorList>
            <consortium name="NCBI Genome Project"/>
        </authorList>
    </citation>
    <scope>NUCLEOTIDE SEQUENCE</scope>
    <source>
        <strain evidence="8">CBS 304.34</strain>
    </source>
</reference>
<dbReference type="OrthoDB" id="20872at2759"/>
<accession>A0A6A6XYI2</accession>
<reference evidence="6 8" key="1">
    <citation type="journal article" date="2020" name="Stud. Mycol.">
        <title>101 Dothideomycetes genomes: a test case for predicting lifestyles and emergence of pathogens.</title>
        <authorList>
            <person name="Haridas S."/>
            <person name="Albert R."/>
            <person name="Binder M."/>
            <person name="Bloem J."/>
            <person name="Labutti K."/>
            <person name="Salamov A."/>
            <person name="Andreopoulos B."/>
            <person name="Baker S."/>
            <person name="Barry K."/>
            <person name="Bills G."/>
            <person name="Bluhm B."/>
            <person name="Cannon C."/>
            <person name="Castanera R."/>
            <person name="Culley D."/>
            <person name="Daum C."/>
            <person name="Ezra D."/>
            <person name="Gonzalez J."/>
            <person name="Henrissat B."/>
            <person name="Kuo A."/>
            <person name="Liang C."/>
            <person name="Lipzen A."/>
            <person name="Lutzoni F."/>
            <person name="Magnuson J."/>
            <person name="Mondo S."/>
            <person name="Nolan M."/>
            <person name="Ohm R."/>
            <person name="Pangilinan J."/>
            <person name="Park H.-J."/>
            <person name="Ramirez L."/>
            <person name="Alfaro M."/>
            <person name="Sun H."/>
            <person name="Tritt A."/>
            <person name="Yoshinaga Y."/>
            <person name="Zwiers L.-H."/>
            <person name="Turgeon B."/>
            <person name="Goodwin S."/>
            <person name="Spatafora J."/>
            <person name="Crous P."/>
            <person name="Grigoriev I."/>
        </authorList>
    </citation>
    <scope>NUCLEOTIDE SEQUENCE</scope>
    <source>
        <strain evidence="6 8">CBS 304.34</strain>
    </source>
</reference>
<dbReference type="Pfam" id="PF12796">
    <property type="entry name" value="Ank_2"/>
    <property type="match status" value="1"/>
</dbReference>
<dbReference type="PROSITE" id="PS50088">
    <property type="entry name" value="ANK_REPEAT"/>
    <property type="match status" value="1"/>
</dbReference>
<protein>
    <submittedName>
        <fullName evidence="6 8">Ankyrin</fullName>
    </submittedName>
</protein>
<feature type="signal peptide" evidence="5">
    <location>
        <begin position="1"/>
        <end position="20"/>
    </location>
</feature>
<evidence type="ECO:0000256" key="3">
    <source>
        <dbReference type="PROSITE-ProRule" id="PRU00023"/>
    </source>
</evidence>
<sequence>MKTLLYFQLFLASLTLSAIASKPQNPQLPLSAPDDPDHDPNPDPTDPYAGLPPLPANMVWNSFPLNPLYLSDSAWYDTLGNSQIAIRRLFASPSKSTQIASSLALLDEFPARGPDILFAAAVKGKAHVISALLQAGVAPQPTPGSADDMAQVPLQAAAFNGQLAAVRVLVEEGGVGVDAEDDVGSTALMQACGGAHPDIVAWLLERGADPRRRQEGGTGTGAAEFTAGGGCVECVRLLLERVAKEGEAGDGGVEITPLALQAGAHSRSIEMVRFLLEKGGYPVDDVDEEGIWKGERLSAEQRYNI</sequence>
<proteinExistence type="predicted"/>
<dbReference type="PROSITE" id="PS50297">
    <property type="entry name" value="ANK_REP_REGION"/>
    <property type="match status" value="1"/>
</dbReference>
<gene>
    <name evidence="6 8" type="ORF">BDZ99DRAFT_221962</name>
</gene>
<dbReference type="SMART" id="SM00248">
    <property type="entry name" value="ANK"/>
    <property type="match status" value="4"/>
</dbReference>
<evidence type="ECO:0000256" key="5">
    <source>
        <dbReference type="SAM" id="SignalP"/>
    </source>
</evidence>
<dbReference type="EMBL" id="MU003730">
    <property type="protein sequence ID" value="KAF2801480.1"/>
    <property type="molecule type" value="Genomic_DNA"/>
</dbReference>
<keyword evidence="1" id="KW-0677">Repeat</keyword>
<keyword evidence="5" id="KW-0732">Signal</keyword>
<evidence type="ECO:0000256" key="1">
    <source>
        <dbReference type="ARBA" id="ARBA00022737"/>
    </source>
</evidence>
<dbReference type="AlphaFoldDB" id="A0A6A6XYI2"/>
<feature type="repeat" description="ANK" evidence="3">
    <location>
        <begin position="183"/>
        <end position="215"/>
    </location>
</feature>
<dbReference type="Proteomes" id="UP000504636">
    <property type="component" value="Unplaced"/>
</dbReference>
<dbReference type="InterPro" id="IPR036770">
    <property type="entry name" value="Ankyrin_rpt-contain_sf"/>
</dbReference>
<reference evidence="8" key="3">
    <citation type="submission" date="2025-04" db="UniProtKB">
        <authorList>
            <consortium name="RefSeq"/>
        </authorList>
    </citation>
    <scope>IDENTIFICATION</scope>
    <source>
        <strain evidence="8">CBS 304.34</strain>
    </source>
</reference>
<evidence type="ECO:0000256" key="2">
    <source>
        <dbReference type="ARBA" id="ARBA00023043"/>
    </source>
</evidence>
<keyword evidence="7" id="KW-1185">Reference proteome</keyword>
<feature type="chain" id="PRO_5044628742" evidence="5">
    <location>
        <begin position="21"/>
        <end position="305"/>
    </location>
</feature>
<dbReference type="PANTHER" id="PTHR24198">
    <property type="entry name" value="ANKYRIN REPEAT AND PROTEIN KINASE DOMAIN-CONTAINING PROTEIN"/>
    <property type="match status" value="1"/>
</dbReference>
<dbReference type="Gene3D" id="1.25.40.20">
    <property type="entry name" value="Ankyrin repeat-containing domain"/>
    <property type="match status" value="1"/>
</dbReference>
<feature type="region of interest" description="Disordered" evidence="4">
    <location>
        <begin position="25"/>
        <end position="50"/>
    </location>
</feature>